<comment type="caution">
    <text evidence="2">The sequence shown here is derived from an EMBL/GenBank/DDBJ whole genome shotgun (WGS) entry which is preliminary data.</text>
</comment>
<reference evidence="2" key="1">
    <citation type="submission" date="2020-06" db="EMBL/GenBank/DDBJ databases">
        <authorList>
            <consortium name="Plant Systems Biology data submission"/>
        </authorList>
    </citation>
    <scope>NUCLEOTIDE SEQUENCE</scope>
    <source>
        <strain evidence="2">D6</strain>
    </source>
</reference>
<protein>
    <recommendedName>
        <fullName evidence="4">Beta-lactamase-related domain-containing protein</fullName>
    </recommendedName>
</protein>
<evidence type="ECO:0000313" key="2">
    <source>
        <dbReference type="EMBL" id="CAB9498297.1"/>
    </source>
</evidence>
<dbReference type="EMBL" id="CAICTM010000035">
    <property type="protein sequence ID" value="CAB9498297.1"/>
    <property type="molecule type" value="Genomic_DNA"/>
</dbReference>
<evidence type="ECO:0000313" key="3">
    <source>
        <dbReference type="Proteomes" id="UP001153069"/>
    </source>
</evidence>
<dbReference type="Proteomes" id="UP001153069">
    <property type="component" value="Unassembled WGS sequence"/>
</dbReference>
<keyword evidence="1" id="KW-0732">Signal</keyword>
<dbReference type="Gene3D" id="3.40.710.10">
    <property type="entry name" value="DD-peptidase/beta-lactamase superfamily"/>
    <property type="match status" value="1"/>
</dbReference>
<dbReference type="SUPFAM" id="SSF56601">
    <property type="entry name" value="beta-lactamase/transpeptidase-like"/>
    <property type="match status" value="1"/>
</dbReference>
<keyword evidence="3" id="KW-1185">Reference proteome</keyword>
<feature type="signal peptide" evidence="1">
    <location>
        <begin position="1"/>
        <end position="23"/>
    </location>
</feature>
<evidence type="ECO:0000256" key="1">
    <source>
        <dbReference type="SAM" id="SignalP"/>
    </source>
</evidence>
<sequence>MRPASVFDGILLIYLLFVASSSASVEDQEVTVIDLSQPWNRSALYNKNSAYCHIQSAMSPLFNEGYAIAQNGELIAEGYVNGNTPSSRLPMWSATKAFATLLIGKWWICIWSEYKNRWEKSLTKTRTGKR</sequence>
<gene>
    <name evidence="2" type="ORF">SEMRO_35_G022300.1</name>
</gene>
<dbReference type="InterPro" id="IPR012338">
    <property type="entry name" value="Beta-lactam/transpept-like"/>
</dbReference>
<name>A0A9N8H3B3_9STRA</name>
<organism evidence="2 3">
    <name type="scientific">Seminavis robusta</name>
    <dbReference type="NCBI Taxonomy" id="568900"/>
    <lineage>
        <taxon>Eukaryota</taxon>
        <taxon>Sar</taxon>
        <taxon>Stramenopiles</taxon>
        <taxon>Ochrophyta</taxon>
        <taxon>Bacillariophyta</taxon>
        <taxon>Bacillariophyceae</taxon>
        <taxon>Bacillariophycidae</taxon>
        <taxon>Naviculales</taxon>
        <taxon>Naviculaceae</taxon>
        <taxon>Seminavis</taxon>
    </lineage>
</organism>
<feature type="chain" id="PRO_5040371227" description="Beta-lactamase-related domain-containing protein" evidence="1">
    <location>
        <begin position="24"/>
        <end position="130"/>
    </location>
</feature>
<accession>A0A9N8H3B3</accession>
<evidence type="ECO:0008006" key="4">
    <source>
        <dbReference type="Google" id="ProtNLM"/>
    </source>
</evidence>
<dbReference type="AlphaFoldDB" id="A0A9N8H3B3"/>
<proteinExistence type="predicted"/>